<dbReference type="GO" id="GO:0003743">
    <property type="term" value="F:translation initiation factor activity"/>
    <property type="evidence" value="ECO:0007669"/>
    <property type="project" value="UniProtKB-KW"/>
</dbReference>
<sequence length="444" mass="47045">MAPTQHGYAPTLDSFLHAKLHLEAAIEQACSLLKRRQIRGPESCALVTAHVMSLVVSKAKWANINQLLDRVCQAGRKLVDAQPQELVIGNIVRRVLGLIHDEVEADRTENGEDPSVAGSMSGSISDLRADSVQPGQVPSLVASPSYTALARTTRQPSLIVTGPYQSMFNLLSAVEPASVTASGEVSSAGSGASTPVPGGPTHGGKGESSRTAALRDEILDGIEEIKDEIGQADDQIAGFAEGQIRPGDTVMVYAEPSRTIEKFLIKAAARRRYTLYLVGATAPPTPSTSSLYKRLGAAKCPIVHLSSTAVSAYMSRANRVVIDARAIAANGGILAGAGSLRLARAARAQRRTVLVVGGVYKLSPESLTNPDAFVEWGEPGQLARFADGSLVGDGGLAIETAVTEFLPANLIDIYVTNLGPHTKDYLESVIADHYKSEELELYKQ</sequence>
<comment type="subunit">
    <text evidence="8">Component of the translation initiation factor 2B (eIF2B) complex which is a heterodecamer of two sets of five different subunits: alpha, beta, gamma, delta and epsilon. Subunits alpha, beta and delta comprise a regulatory subcomplex and subunits epsilon and gamma comprise a catalytic subcomplex. Within the complex, the hexameric regulatory complex resides at the center, with the two heterodimeric catalytic subcomplexes bound on opposite sides.</text>
</comment>
<dbReference type="GO" id="GO:0005851">
    <property type="term" value="C:eukaryotic translation initiation factor 2B complex"/>
    <property type="evidence" value="ECO:0007669"/>
    <property type="project" value="TreeGrafter"/>
</dbReference>
<dbReference type="InterPro" id="IPR051855">
    <property type="entry name" value="eIF2B_beta_subunit"/>
</dbReference>
<dbReference type="Proteomes" id="UP000031575">
    <property type="component" value="Unassembled WGS sequence"/>
</dbReference>
<evidence type="ECO:0000256" key="1">
    <source>
        <dbReference type="ARBA" id="ARBA00004514"/>
    </source>
</evidence>
<dbReference type="GO" id="GO:0005085">
    <property type="term" value="F:guanyl-nucleotide exchange factor activity"/>
    <property type="evidence" value="ECO:0007669"/>
    <property type="project" value="TreeGrafter"/>
</dbReference>
<evidence type="ECO:0000256" key="7">
    <source>
        <dbReference type="ARBA" id="ARBA00044228"/>
    </source>
</evidence>
<dbReference type="PANTHER" id="PTHR45859:SF1">
    <property type="entry name" value="TRANSLATION INITIATION FACTOR EIF-2B SUBUNIT BETA"/>
    <property type="match status" value="1"/>
</dbReference>
<organism evidence="11 12">
    <name type="scientific">Sporothrix brasiliensis 5110</name>
    <dbReference type="NCBI Taxonomy" id="1398154"/>
    <lineage>
        <taxon>Eukaryota</taxon>
        <taxon>Fungi</taxon>
        <taxon>Dikarya</taxon>
        <taxon>Ascomycota</taxon>
        <taxon>Pezizomycotina</taxon>
        <taxon>Sordariomycetes</taxon>
        <taxon>Sordariomycetidae</taxon>
        <taxon>Ophiostomatales</taxon>
        <taxon>Ophiostomataceae</taxon>
        <taxon>Sporothrix</taxon>
    </lineage>
</organism>
<dbReference type="VEuPathDB" id="FungiDB:SPBR_04993"/>
<name>A0A0C2FA34_9PEZI</name>
<keyword evidence="3" id="KW-0963">Cytoplasm</keyword>
<dbReference type="Pfam" id="PF01008">
    <property type="entry name" value="IF-2B"/>
    <property type="match status" value="1"/>
</dbReference>
<dbReference type="HOGENOM" id="CLU_016218_4_3_1"/>
<evidence type="ECO:0000256" key="9">
    <source>
        <dbReference type="RuleBase" id="RU003814"/>
    </source>
</evidence>
<keyword evidence="4 11" id="KW-0396">Initiation factor</keyword>
<evidence type="ECO:0000256" key="6">
    <source>
        <dbReference type="ARBA" id="ARBA00044122"/>
    </source>
</evidence>
<dbReference type="AlphaFoldDB" id="A0A0C2FA34"/>
<feature type="region of interest" description="Disordered" evidence="10">
    <location>
        <begin position="105"/>
        <end position="130"/>
    </location>
</feature>
<evidence type="ECO:0000256" key="3">
    <source>
        <dbReference type="ARBA" id="ARBA00022490"/>
    </source>
</evidence>
<evidence type="ECO:0000313" key="12">
    <source>
        <dbReference type="Proteomes" id="UP000031575"/>
    </source>
</evidence>
<dbReference type="InterPro" id="IPR042529">
    <property type="entry name" value="IF_2B-like_C"/>
</dbReference>
<accession>A0A0C2FA34</accession>
<dbReference type="EMBL" id="AWTV01000010">
    <property type="protein sequence ID" value="KIH87958.1"/>
    <property type="molecule type" value="Genomic_DNA"/>
</dbReference>
<evidence type="ECO:0000256" key="4">
    <source>
        <dbReference type="ARBA" id="ARBA00022540"/>
    </source>
</evidence>
<dbReference type="Gene3D" id="3.40.50.10470">
    <property type="entry name" value="Translation initiation factor eif-2b, domain 2"/>
    <property type="match status" value="1"/>
</dbReference>
<dbReference type="GeneID" id="63678191"/>
<comment type="subcellular location">
    <subcellularLocation>
        <location evidence="1">Cytoplasm</location>
        <location evidence="1">Cytosol</location>
    </subcellularLocation>
</comment>
<evidence type="ECO:0000313" key="11">
    <source>
        <dbReference type="EMBL" id="KIH87958.1"/>
    </source>
</evidence>
<dbReference type="OrthoDB" id="269919at2759"/>
<dbReference type="InterPro" id="IPR000649">
    <property type="entry name" value="IF-2B-related"/>
</dbReference>
<dbReference type="SUPFAM" id="SSF100950">
    <property type="entry name" value="NagB/RpiA/CoA transferase-like"/>
    <property type="match status" value="1"/>
</dbReference>
<dbReference type="PANTHER" id="PTHR45859">
    <property type="entry name" value="TRANSLATION INITIATION FACTOR EIF-2B SUBUNIT BETA"/>
    <property type="match status" value="1"/>
</dbReference>
<proteinExistence type="inferred from homology"/>
<evidence type="ECO:0000256" key="2">
    <source>
        <dbReference type="ARBA" id="ARBA00007251"/>
    </source>
</evidence>
<keyword evidence="5" id="KW-0648">Protein biosynthesis</keyword>
<comment type="similarity">
    <text evidence="2 9">Belongs to the eIF-2B alpha/beta/delta subunits family.</text>
</comment>
<keyword evidence="12" id="KW-1185">Reference proteome</keyword>
<comment type="caution">
    <text evidence="11">The sequence shown here is derived from an EMBL/GenBank/DDBJ whole genome shotgun (WGS) entry which is preliminary data.</text>
</comment>
<feature type="compositionally biased region" description="Low complexity" evidence="10">
    <location>
        <begin position="183"/>
        <end position="194"/>
    </location>
</feature>
<dbReference type="RefSeq" id="XP_040615968.1">
    <property type="nucleotide sequence ID" value="XM_040763270.1"/>
</dbReference>
<protein>
    <recommendedName>
        <fullName evidence="6">Translation initiation factor eIF2B subunit beta</fullName>
    </recommendedName>
    <alternativeName>
        <fullName evidence="7">eIF2B GDP-GTP exchange factor subunit beta</fullName>
    </alternativeName>
</protein>
<evidence type="ECO:0000256" key="8">
    <source>
        <dbReference type="ARBA" id="ARBA00046432"/>
    </source>
</evidence>
<dbReference type="GO" id="GO:0005829">
    <property type="term" value="C:cytosol"/>
    <property type="evidence" value="ECO:0007669"/>
    <property type="project" value="UniProtKB-SubCell"/>
</dbReference>
<reference evidence="11 12" key="1">
    <citation type="journal article" date="2014" name="BMC Genomics">
        <title>Comparative genomics of the major fungal agents of human and animal Sporotrichosis: Sporothrix schenckii and Sporothrix brasiliensis.</title>
        <authorList>
            <person name="Teixeira M.M."/>
            <person name="de Almeida L.G."/>
            <person name="Kubitschek-Barreira P."/>
            <person name="Alves F.L."/>
            <person name="Kioshima E.S."/>
            <person name="Abadio A.K."/>
            <person name="Fernandes L."/>
            <person name="Derengowski L.S."/>
            <person name="Ferreira K.S."/>
            <person name="Souza R.C."/>
            <person name="Ruiz J.C."/>
            <person name="de Andrade N.C."/>
            <person name="Paes H.C."/>
            <person name="Nicola A.M."/>
            <person name="Albuquerque P."/>
            <person name="Gerber A.L."/>
            <person name="Martins V.P."/>
            <person name="Peconick L.D."/>
            <person name="Neto A.V."/>
            <person name="Chaucanez C.B."/>
            <person name="Silva P.A."/>
            <person name="Cunha O.L."/>
            <person name="de Oliveira F.F."/>
            <person name="dos Santos T.C."/>
            <person name="Barros A.L."/>
            <person name="Soares M.A."/>
            <person name="de Oliveira L.M."/>
            <person name="Marini M.M."/>
            <person name="Villalobos-Duno H."/>
            <person name="Cunha M.M."/>
            <person name="de Hoog S."/>
            <person name="da Silveira J.F."/>
            <person name="Henrissat B."/>
            <person name="Nino-Vega G.A."/>
            <person name="Cisalpino P.S."/>
            <person name="Mora-Montes H.M."/>
            <person name="Almeida S.R."/>
            <person name="Stajich J.E."/>
            <person name="Lopes-Bezerra L.M."/>
            <person name="Vasconcelos A.T."/>
            <person name="Felipe M.S."/>
        </authorList>
    </citation>
    <scope>NUCLEOTIDE SEQUENCE [LARGE SCALE GENOMIC DNA]</scope>
    <source>
        <strain evidence="11 12">5110</strain>
    </source>
</reference>
<evidence type="ECO:0000256" key="5">
    <source>
        <dbReference type="ARBA" id="ARBA00022917"/>
    </source>
</evidence>
<feature type="region of interest" description="Disordered" evidence="10">
    <location>
        <begin position="183"/>
        <end position="211"/>
    </location>
</feature>
<dbReference type="InterPro" id="IPR037171">
    <property type="entry name" value="NagB/RpiA_transferase-like"/>
</dbReference>
<evidence type="ECO:0000256" key="10">
    <source>
        <dbReference type="SAM" id="MobiDB-lite"/>
    </source>
</evidence>
<gene>
    <name evidence="11" type="ORF">SPBR_04993</name>
</gene>